<organism evidence="2 3">
    <name type="scientific">Blastomyces percursus</name>
    <dbReference type="NCBI Taxonomy" id="1658174"/>
    <lineage>
        <taxon>Eukaryota</taxon>
        <taxon>Fungi</taxon>
        <taxon>Dikarya</taxon>
        <taxon>Ascomycota</taxon>
        <taxon>Pezizomycotina</taxon>
        <taxon>Eurotiomycetes</taxon>
        <taxon>Eurotiomycetidae</taxon>
        <taxon>Onygenales</taxon>
        <taxon>Ajellomycetaceae</taxon>
        <taxon>Blastomyces</taxon>
    </lineage>
</organism>
<keyword evidence="3" id="KW-1185">Reference proteome</keyword>
<evidence type="ECO:0000313" key="3">
    <source>
        <dbReference type="Proteomes" id="UP000242791"/>
    </source>
</evidence>
<protein>
    <submittedName>
        <fullName evidence="2">Uncharacterized protein</fullName>
    </submittedName>
</protein>
<dbReference type="Proteomes" id="UP000242791">
    <property type="component" value="Unassembled WGS sequence"/>
</dbReference>
<sequence>MGCESLPTRSAVQGIRPNAVLGHEKDDDDAQADRSLKGIPWNLCGASKLQTSTYRPVPGTSKLGLDLKNLDHRAFDSQFQR</sequence>
<name>A0A1J9RB68_9EURO</name>
<comment type="caution">
    <text evidence="2">The sequence shown here is derived from an EMBL/GenBank/DDBJ whole genome shotgun (WGS) entry which is preliminary data.</text>
</comment>
<proteinExistence type="predicted"/>
<accession>A0A1J9RB68</accession>
<feature type="region of interest" description="Disordered" evidence="1">
    <location>
        <begin position="1"/>
        <end position="34"/>
    </location>
</feature>
<dbReference type="AlphaFoldDB" id="A0A1J9RB68"/>
<dbReference type="VEuPathDB" id="FungiDB:ACJ73_02865"/>
<gene>
    <name evidence="2" type="ORF">ACJ73_02865</name>
</gene>
<dbReference type="EMBL" id="LGTZ01000323">
    <property type="protein sequence ID" value="OJD25767.1"/>
    <property type="molecule type" value="Genomic_DNA"/>
</dbReference>
<evidence type="ECO:0000256" key="1">
    <source>
        <dbReference type="SAM" id="MobiDB-lite"/>
    </source>
</evidence>
<reference evidence="2 3" key="1">
    <citation type="submission" date="2015-08" db="EMBL/GenBank/DDBJ databases">
        <title>Emmonsia species relationships and genome sequence.</title>
        <authorList>
            <person name="Cuomo C.A."/>
            <person name="Schwartz I.S."/>
            <person name="Kenyon C."/>
            <person name="De Hoog G.S."/>
            <person name="Govender N.P."/>
            <person name="Botha A."/>
            <person name="Moreno L."/>
            <person name="De Vries M."/>
            <person name="Munoz J.F."/>
            <person name="Stielow J.B."/>
        </authorList>
    </citation>
    <scope>NUCLEOTIDE SEQUENCE [LARGE SCALE GENOMIC DNA]</scope>
    <source>
        <strain evidence="2 3">EI222</strain>
    </source>
</reference>
<evidence type="ECO:0000313" key="2">
    <source>
        <dbReference type="EMBL" id="OJD25767.1"/>
    </source>
</evidence>